<gene>
    <name evidence="5" type="primary">LOC107222658</name>
</gene>
<evidence type="ECO:0000256" key="1">
    <source>
        <dbReference type="ARBA" id="ARBA00022737"/>
    </source>
</evidence>
<dbReference type="RefSeq" id="XP_015517592.1">
    <property type="nucleotide sequence ID" value="XM_015662106.2"/>
</dbReference>
<dbReference type="PANTHER" id="PTHR19316:SF18">
    <property type="entry name" value="HSP70-BINDING PROTEIN 1"/>
    <property type="match status" value="1"/>
</dbReference>
<dbReference type="Proteomes" id="UP000829291">
    <property type="component" value="Chromosome 4"/>
</dbReference>
<dbReference type="SUPFAM" id="SSF48371">
    <property type="entry name" value="ARM repeat"/>
    <property type="match status" value="1"/>
</dbReference>
<name>A0A6J0BTE4_NEOLC</name>
<dbReference type="Pfam" id="PF08609">
    <property type="entry name" value="Fes1"/>
    <property type="match status" value="1"/>
</dbReference>
<accession>A0A6J0BTE4</accession>
<dbReference type="GeneID" id="107222658"/>
<keyword evidence="4" id="KW-1185">Reference proteome</keyword>
<dbReference type="InterPro" id="IPR011989">
    <property type="entry name" value="ARM-like"/>
</dbReference>
<dbReference type="InterPro" id="IPR050693">
    <property type="entry name" value="Hsp70_NEF-Inhibitors"/>
</dbReference>
<evidence type="ECO:0000313" key="4">
    <source>
        <dbReference type="Proteomes" id="UP000829291"/>
    </source>
</evidence>
<dbReference type="InterPro" id="IPR016024">
    <property type="entry name" value="ARM-type_fold"/>
</dbReference>
<protein>
    <submittedName>
        <fullName evidence="5">Hsp70-binding protein 1</fullName>
    </submittedName>
</protein>
<feature type="domain" description="Nucleotide exchange factor Fes1" evidence="3">
    <location>
        <begin position="66"/>
        <end position="155"/>
    </location>
</feature>
<evidence type="ECO:0000256" key="2">
    <source>
        <dbReference type="SAM" id="MobiDB-lite"/>
    </source>
</evidence>
<dbReference type="GO" id="GO:0005783">
    <property type="term" value="C:endoplasmic reticulum"/>
    <property type="evidence" value="ECO:0007669"/>
    <property type="project" value="TreeGrafter"/>
</dbReference>
<dbReference type="FunCoup" id="A0A6J0BTE4">
    <property type="interactions" value="1352"/>
</dbReference>
<dbReference type="GO" id="GO:0000774">
    <property type="term" value="F:adenyl-nucleotide exchange factor activity"/>
    <property type="evidence" value="ECO:0007669"/>
    <property type="project" value="TreeGrafter"/>
</dbReference>
<evidence type="ECO:0000259" key="3">
    <source>
        <dbReference type="Pfam" id="PF08609"/>
    </source>
</evidence>
<keyword evidence="1" id="KW-0677">Repeat</keyword>
<proteinExistence type="predicted"/>
<dbReference type="InterPro" id="IPR013918">
    <property type="entry name" value="Nucleotide_exch_fac_Fes1"/>
</dbReference>
<dbReference type="InParanoid" id="A0A6J0BTE4"/>
<evidence type="ECO:0000313" key="5">
    <source>
        <dbReference type="RefSeq" id="XP_015517592.1"/>
    </source>
</evidence>
<dbReference type="PANTHER" id="PTHR19316">
    <property type="entry name" value="PROTEIN FOLDING REGULATOR"/>
    <property type="match status" value="1"/>
</dbReference>
<feature type="region of interest" description="Disordered" evidence="2">
    <location>
        <begin position="1"/>
        <end position="64"/>
    </location>
</feature>
<organism evidence="5">
    <name type="scientific">Neodiprion lecontei</name>
    <name type="common">Redheaded pine sawfly</name>
    <dbReference type="NCBI Taxonomy" id="441921"/>
    <lineage>
        <taxon>Eukaryota</taxon>
        <taxon>Metazoa</taxon>
        <taxon>Ecdysozoa</taxon>
        <taxon>Arthropoda</taxon>
        <taxon>Hexapoda</taxon>
        <taxon>Insecta</taxon>
        <taxon>Pterygota</taxon>
        <taxon>Neoptera</taxon>
        <taxon>Endopterygota</taxon>
        <taxon>Hymenoptera</taxon>
        <taxon>Tenthredinoidea</taxon>
        <taxon>Diprionidae</taxon>
        <taxon>Diprioninae</taxon>
        <taxon>Neodiprion</taxon>
    </lineage>
</organism>
<dbReference type="OrthoDB" id="10250458at2759"/>
<feature type="compositionally biased region" description="Low complexity" evidence="2">
    <location>
        <begin position="1"/>
        <end position="30"/>
    </location>
</feature>
<sequence>MGSSFTKNTNKNMNSNNTSRSNSSMGSENNASNSRPLSIQTVRAQNDSRQSHPQSMPTQPRQPSNLQGLLRFAMEARQEENASQSSQFQPLDQERQAFLNQALSSMTVNVIEELQKSIKVLSSASELQLENEPSQYDNALDVIANYVDNMDTANDFYKIGGFAIFEPCLNSKYSSHRWRAADIIAELTQNNPYCQEKVLEFGLMPTLLHMVDTDPSEQTRIKALYAVSCLVRENPVSLTHLNVNDGYSVLLRALQSPIEKLQIKSAFLLSSLCSKDGNPHNLKTTLVNMGLIEQAAGLLAMQGLHPDTRDQLLRVLAGLAKNNYLPALKECRRPQLCLRQTLERHQRELRAEESFDEADMCAQLLDQIFSDHETNQER</sequence>
<feature type="compositionally biased region" description="Polar residues" evidence="2">
    <location>
        <begin position="31"/>
        <end position="64"/>
    </location>
</feature>
<dbReference type="Gene3D" id="1.25.10.10">
    <property type="entry name" value="Leucine-rich Repeat Variant"/>
    <property type="match status" value="1"/>
</dbReference>
<dbReference type="AlphaFoldDB" id="A0A6J0BTE4"/>
<dbReference type="KEGG" id="nlo:107222658"/>
<reference evidence="5" key="1">
    <citation type="submission" date="2025-08" db="UniProtKB">
        <authorList>
            <consortium name="RefSeq"/>
        </authorList>
    </citation>
    <scope>IDENTIFICATION</scope>
    <source>
        <tissue evidence="5">Thorax and Abdomen</tissue>
    </source>
</reference>